<dbReference type="EMBL" id="VIRS01000014">
    <property type="protein sequence ID" value="TQS43147.1"/>
    <property type="molecule type" value="Genomic_DNA"/>
</dbReference>
<accession>A0A545APA5</accession>
<name>A0A545APA5_9ACTN</name>
<evidence type="ECO:0000313" key="2">
    <source>
        <dbReference type="Proteomes" id="UP000317982"/>
    </source>
</evidence>
<dbReference type="OrthoDB" id="9802640at2"/>
<organism evidence="1 2">
    <name type="scientific">Cryptosporangium phraense</name>
    <dbReference type="NCBI Taxonomy" id="2593070"/>
    <lineage>
        <taxon>Bacteria</taxon>
        <taxon>Bacillati</taxon>
        <taxon>Actinomycetota</taxon>
        <taxon>Actinomycetes</taxon>
        <taxon>Cryptosporangiales</taxon>
        <taxon>Cryptosporangiaceae</taxon>
        <taxon>Cryptosporangium</taxon>
    </lineage>
</organism>
<proteinExistence type="predicted"/>
<evidence type="ECO:0008006" key="3">
    <source>
        <dbReference type="Google" id="ProtNLM"/>
    </source>
</evidence>
<dbReference type="AlphaFoldDB" id="A0A545APA5"/>
<reference evidence="1 2" key="1">
    <citation type="submission" date="2019-07" db="EMBL/GenBank/DDBJ databases">
        <title>Cryptosporangium phraense sp. nov., isolated from plant litter.</title>
        <authorList>
            <person name="Suriyachadkun C."/>
        </authorList>
    </citation>
    <scope>NUCLEOTIDE SEQUENCE [LARGE SCALE GENOMIC DNA]</scope>
    <source>
        <strain evidence="1 2">A-T 5661</strain>
    </source>
</reference>
<gene>
    <name evidence="1" type="ORF">FL583_20065</name>
</gene>
<evidence type="ECO:0000313" key="1">
    <source>
        <dbReference type="EMBL" id="TQS43147.1"/>
    </source>
</evidence>
<dbReference type="InParanoid" id="A0A545APA5"/>
<sequence>MPEEPAPRYSELQLTQLLQKIIPRAFDVELASEVRLPKPLRMRVDIAFERAGTLTLVEVRGSTPQTDRRIRELIWRLDKYRSALEEDGAAETPLTVVLAIPGSLSATFVQRLRASNIVLWDQDEITRIAAKAGFLSDAHEFFSAEQTAPRSVSQAEEMQRRLARIKCGRDHWPLYQRFCGEVLEYLFTPPLNKPISESADIPRVNRRDFAIPNYATAGFWQFMREHYRADFLVVDAKNFCGYVKKEHILQIANYLSVHKTGLFAFILTRNSADKGAMHTCREQWMLHGKMILVFNDDDLMQMLENRKHGQDPAMVIRQKLEDFRLGV</sequence>
<comment type="caution">
    <text evidence="1">The sequence shown here is derived from an EMBL/GenBank/DDBJ whole genome shotgun (WGS) entry which is preliminary data.</text>
</comment>
<keyword evidence="2" id="KW-1185">Reference proteome</keyword>
<protein>
    <recommendedName>
        <fullName evidence="3">Restriction endonuclease type IV Mrr domain-containing protein</fullName>
    </recommendedName>
</protein>
<dbReference type="RefSeq" id="WP_142706232.1">
    <property type="nucleotide sequence ID" value="NZ_VIRS01000014.1"/>
</dbReference>
<dbReference type="Proteomes" id="UP000317982">
    <property type="component" value="Unassembled WGS sequence"/>
</dbReference>